<keyword evidence="3" id="KW-0238">DNA-binding</keyword>
<dbReference type="InterPro" id="IPR005650">
    <property type="entry name" value="BlaI_family"/>
</dbReference>
<name>C2EJH2_9LACO</name>
<dbReference type="PIRSF" id="PIRSF019455">
    <property type="entry name" value="CopR_AtkY"/>
    <property type="match status" value="1"/>
</dbReference>
<dbReference type="GO" id="GO:0003677">
    <property type="term" value="F:DNA binding"/>
    <property type="evidence" value="ECO:0007669"/>
    <property type="project" value="UniProtKB-KW"/>
</dbReference>
<dbReference type="InterPro" id="IPR014071">
    <property type="entry name" value="Cu_transp_CopY/TcrY"/>
</dbReference>
<organism evidence="5 6">
    <name type="scientific">Ligilactobacillus salivarius DSM 20555 = ATCC 11741</name>
    <dbReference type="NCBI Taxonomy" id="1423799"/>
    <lineage>
        <taxon>Bacteria</taxon>
        <taxon>Bacillati</taxon>
        <taxon>Bacillota</taxon>
        <taxon>Bacilli</taxon>
        <taxon>Lactobacillales</taxon>
        <taxon>Lactobacillaceae</taxon>
        <taxon>Ligilactobacillus</taxon>
    </lineage>
</organism>
<comment type="similarity">
    <text evidence="1">Belongs to the BlaI transcriptional regulatory family.</text>
</comment>
<evidence type="ECO:0000313" key="6">
    <source>
        <dbReference type="Proteomes" id="UP000003531"/>
    </source>
</evidence>
<evidence type="ECO:0000313" key="5">
    <source>
        <dbReference type="EMBL" id="EEJ73265.1"/>
    </source>
</evidence>
<dbReference type="Gene3D" id="1.10.10.10">
    <property type="entry name" value="Winged helix-like DNA-binding domain superfamily/Winged helix DNA-binding domain"/>
    <property type="match status" value="1"/>
</dbReference>
<dbReference type="SUPFAM" id="SSF46785">
    <property type="entry name" value="Winged helix' DNA-binding domain"/>
    <property type="match status" value="1"/>
</dbReference>
<reference evidence="5 6" key="1">
    <citation type="submission" date="2009-01" db="EMBL/GenBank/DDBJ databases">
        <authorList>
            <person name="Qin X."/>
            <person name="Bachman B."/>
            <person name="Battles P."/>
            <person name="Bell A."/>
            <person name="Bess C."/>
            <person name="Bickham C."/>
            <person name="Chaboub L."/>
            <person name="Chen D."/>
            <person name="Coyle M."/>
            <person name="Deiros D.R."/>
            <person name="Dinh H."/>
            <person name="Forbes L."/>
            <person name="Fowler G."/>
            <person name="Francisco L."/>
            <person name="Fu Q."/>
            <person name="Gubbala S."/>
            <person name="Hale W."/>
            <person name="Han Y."/>
            <person name="Hemphill L."/>
            <person name="Highlander S.K."/>
            <person name="Hirani K."/>
            <person name="Hogues M."/>
            <person name="Jackson L."/>
            <person name="Jakkamsetti A."/>
            <person name="Javaid M."/>
            <person name="Jiang H."/>
            <person name="Korchina V."/>
            <person name="Kovar C."/>
            <person name="Lara F."/>
            <person name="Lee S."/>
            <person name="Mata R."/>
            <person name="Mathew T."/>
            <person name="Moen C."/>
            <person name="Morales K."/>
            <person name="Munidasa M."/>
            <person name="Nazareth L."/>
            <person name="Ngo R."/>
            <person name="Nguyen L."/>
            <person name="Okwuonu G."/>
            <person name="Ongeri F."/>
            <person name="Patil S."/>
            <person name="Petrosino J."/>
            <person name="Pham C."/>
            <person name="Pham P."/>
            <person name="Pu L.-L."/>
            <person name="Puazo M."/>
            <person name="Raj R."/>
            <person name="Reid J."/>
            <person name="Rouhana J."/>
            <person name="Saada N."/>
            <person name="Shang Y."/>
            <person name="Simmons D."/>
            <person name="Thornton R."/>
            <person name="Warren J."/>
            <person name="Weissenberger G."/>
            <person name="Zhang J."/>
            <person name="Zhang L."/>
            <person name="Zhou C."/>
            <person name="Zhu D."/>
            <person name="Muzny D."/>
            <person name="Worley K."/>
            <person name="Gibbs R."/>
        </authorList>
    </citation>
    <scope>NUCLEOTIDE SEQUENCE [LARGE SCALE GENOMIC DNA]</scope>
    <source>
        <strain evidence="5 6">ATCC 11741</strain>
    </source>
</reference>
<sequence>MVEMLEKVEISNAEWDVMRVIWALGETTSRQIIEALSDRRQWKPATTKTLIGRLVAKGYVGTRRKGRAYIYYPIIKEQQTINEQILTSFGNICQMHVGQTLATVLNNVELSKDDIKKLESILEVKAKNAPESLPCNCVPNGSCDCMMEMDN</sequence>
<dbReference type="AlphaFoldDB" id="C2EJH2"/>
<protein>
    <submittedName>
        <fullName evidence="5">Copper transport repressor, CopY/TcrY family</fullName>
    </submittedName>
</protein>
<dbReference type="HOGENOM" id="CLU_119090_2_1_9"/>
<keyword evidence="2" id="KW-0805">Transcription regulation</keyword>
<dbReference type="EMBL" id="ACGT01000041">
    <property type="protein sequence ID" value="EEJ73265.1"/>
    <property type="molecule type" value="Genomic_DNA"/>
</dbReference>
<keyword evidence="4" id="KW-0804">Transcription</keyword>
<evidence type="ECO:0000256" key="2">
    <source>
        <dbReference type="ARBA" id="ARBA00023015"/>
    </source>
</evidence>
<dbReference type="InterPro" id="IPR036388">
    <property type="entry name" value="WH-like_DNA-bd_sf"/>
</dbReference>
<gene>
    <name evidence="5" type="ORF">HMPREF0545_1794</name>
</gene>
<accession>C2EJH2</accession>
<proteinExistence type="inferred from homology"/>
<evidence type="ECO:0000256" key="1">
    <source>
        <dbReference type="ARBA" id="ARBA00011046"/>
    </source>
</evidence>
<dbReference type="Proteomes" id="UP000003531">
    <property type="component" value="Unassembled WGS sequence"/>
</dbReference>
<dbReference type="NCBIfam" id="TIGR02698">
    <property type="entry name" value="CopY_TcrY"/>
    <property type="match status" value="1"/>
</dbReference>
<dbReference type="InterPro" id="IPR036390">
    <property type="entry name" value="WH_DNA-bd_sf"/>
</dbReference>
<dbReference type="Pfam" id="PF03965">
    <property type="entry name" value="Penicillinase_R"/>
    <property type="match status" value="1"/>
</dbReference>
<evidence type="ECO:0000256" key="4">
    <source>
        <dbReference type="ARBA" id="ARBA00023163"/>
    </source>
</evidence>
<comment type="caution">
    <text evidence="5">The sequence shown here is derived from an EMBL/GenBank/DDBJ whole genome shotgun (WGS) entry which is preliminary data.</text>
</comment>
<dbReference type="GO" id="GO:0045892">
    <property type="term" value="P:negative regulation of DNA-templated transcription"/>
    <property type="evidence" value="ECO:0007669"/>
    <property type="project" value="InterPro"/>
</dbReference>
<evidence type="ECO:0000256" key="3">
    <source>
        <dbReference type="ARBA" id="ARBA00023125"/>
    </source>
</evidence>